<dbReference type="Pfam" id="PF07883">
    <property type="entry name" value="Cupin_2"/>
    <property type="match status" value="1"/>
</dbReference>
<feature type="domain" description="Cupin type-2" evidence="1">
    <location>
        <begin position="49"/>
        <end position="113"/>
    </location>
</feature>
<name>A0A549YG91_9BACI</name>
<organism evidence="2 3">
    <name type="scientific">Lentibacillus cibarius</name>
    <dbReference type="NCBI Taxonomy" id="2583219"/>
    <lineage>
        <taxon>Bacteria</taxon>
        <taxon>Bacillati</taxon>
        <taxon>Bacillota</taxon>
        <taxon>Bacilli</taxon>
        <taxon>Bacillales</taxon>
        <taxon>Bacillaceae</taxon>
        <taxon>Lentibacillus</taxon>
    </lineage>
</organism>
<sequence length="137" mass="15509">MNEKKTNVNVGEDLKWNLFTEHREVHHREILGAEQADKLGVSVSSVLRERIDVNGAVLPHYHDVAEVIHIIKGKVKLLQNGEWKSYKDGDTFLVPSGVVHSVVNDDVEPTEQVSMFLPVSDDVQNEGFKSYMVDEEK</sequence>
<evidence type="ECO:0000313" key="2">
    <source>
        <dbReference type="EMBL" id="TRM10895.1"/>
    </source>
</evidence>
<reference evidence="2 3" key="1">
    <citation type="submission" date="2019-07" db="EMBL/GenBank/DDBJ databases">
        <title>Genomic analysis of Lentibacillus sp. NKC851-2.</title>
        <authorList>
            <person name="Oh Y.J."/>
        </authorList>
    </citation>
    <scope>NUCLEOTIDE SEQUENCE [LARGE SCALE GENOMIC DNA]</scope>
    <source>
        <strain evidence="2 3">NKC851-2</strain>
    </source>
</reference>
<dbReference type="EMBL" id="VJMZ01000001">
    <property type="protein sequence ID" value="TRM10895.1"/>
    <property type="molecule type" value="Genomic_DNA"/>
</dbReference>
<dbReference type="Proteomes" id="UP000319280">
    <property type="component" value="Unassembled WGS sequence"/>
</dbReference>
<protein>
    <submittedName>
        <fullName evidence="2">Cupin domain-containing protein</fullName>
    </submittedName>
</protein>
<dbReference type="RefSeq" id="WP_142790124.1">
    <property type="nucleotide sequence ID" value="NZ_VJMZ01000001.1"/>
</dbReference>
<dbReference type="SUPFAM" id="SSF51182">
    <property type="entry name" value="RmlC-like cupins"/>
    <property type="match status" value="1"/>
</dbReference>
<dbReference type="InterPro" id="IPR013096">
    <property type="entry name" value="Cupin_2"/>
</dbReference>
<keyword evidence="3" id="KW-1185">Reference proteome</keyword>
<proteinExistence type="predicted"/>
<dbReference type="PANTHER" id="PTHR43346">
    <property type="entry name" value="LIGAND BINDING DOMAIN PROTEIN, PUTATIVE (AFU_ORTHOLOGUE AFUA_6G14370)-RELATED"/>
    <property type="match status" value="1"/>
</dbReference>
<dbReference type="Gene3D" id="2.60.120.10">
    <property type="entry name" value="Jelly Rolls"/>
    <property type="match status" value="1"/>
</dbReference>
<evidence type="ECO:0000259" key="1">
    <source>
        <dbReference type="Pfam" id="PF07883"/>
    </source>
</evidence>
<dbReference type="InterPro" id="IPR052538">
    <property type="entry name" value="Flavonoid_dioxygenase-like"/>
</dbReference>
<accession>A0A549YG91</accession>
<dbReference type="AlphaFoldDB" id="A0A549YG91"/>
<gene>
    <name evidence="2" type="ORF">FH966_03705</name>
</gene>
<dbReference type="InterPro" id="IPR011051">
    <property type="entry name" value="RmlC_Cupin_sf"/>
</dbReference>
<dbReference type="PANTHER" id="PTHR43346:SF1">
    <property type="entry name" value="QUERCETIN 2,3-DIOXYGENASE-RELATED"/>
    <property type="match status" value="1"/>
</dbReference>
<dbReference type="InterPro" id="IPR014710">
    <property type="entry name" value="RmlC-like_jellyroll"/>
</dbReference>
<evidence type="ECO:0000313" key="3">
    <source>
        <dbReference type="Proteomes" id="UP000319280"/>
    </source>
</evidence>
<comment type="caution">
    <text evidence="2">The sequence shown here is derived from an EMBL/GenBank/DDBJ whole genome shotgun (WGS) entry which is preliminary data.</text>
</comment>